<keyword evidence="5" id="KW-1185">Reference proteome</keyword>
<sequence>MRSNSILPVVSRFLDDDWNQLFNWRDRNFSSTTTTLPSVNVKETGDEYLVEMAAPGMNKDDFTIELHNNRLTISSEVRHEEKDETENGRYSRREFSYQSFQRSFNLDNQIVDDAQIEASYQDGILRLRLPKRETAREKPARQIEVA</sequence>
<organism evidence="4 5">
    <name type="scientific">Neolewinella xylanilytica</name>
    <dbReference type="NCBI Taxonomy" id="1514080"/>
    <lineage>
        <taxon>Bacteria</taxon>
        <taxon>Pseudomonadati</taxon>
        <taxon>Bacteroidota</taxon>
        <taxon>Saprospiria</taxon>
        <taxon>Saprospirales</taxon>
        <taxon>Lewinellaceae</taxon>
        <taxon>Neolewinella</taxon>
    </lineage>
</organism>
<protein>
    <submittedName>
        <fullName evidence="4">HSP20 family protein</fullName>
    </submittedName>
</protein>
<name>A0A2S6IBT6_9BACT</name>
<dbReference type="Pfam" id="PF00011">
    <property type="entry name" value="HSP20"/>
    <property type="match status" value="1"/>
</dbReference>
<comment type="caution">
    <text evidence="4">The sequence shown here is derived from an EMBL/GenBank/DDBJ whole genome shotgun (WGS) entry which is preliminary data.</text>
</comment>
<evidence type="ECO:0000313" key="5">
    <source>
        <dbReference type="Proteomes" id="UP000237662"/>
    </source>
</evidence>
<dbReference type="OrthoDB" id="9814487at2"/>
<dbReference type="Gene3D" id="2.60.40.790">
    <property type="match status" value="1"/>
</dbReference>
<dbReference type="InterPro" id="IPR008978">
    <property type="entry name" value="HSP20-like_chaperone"/>
</dbReference>
<dbReference type="CDD" id="cd06471">
    <property type="entry name" value="ACD_LpsHSP_like"/>
    <property type="match status" value="1"/>
</dbReference>
<dbReference type="AlphaFoldDB" id="A0A2S6IBT6"/>
<evidence type="ECO:0000256" key="1">
    <source>
        <dbReference type="PROSITE-ProRule" id="PRU00285"/>
    </source>
</evidence>
<dbReference type="PANTHER" id="PTHR11527">
    <property type="entry name" value="HEAT-SHOCK PROTEIN 20 FAMILY MEMBER"/>
    <property type="match status" value="1"/>
</dbReference>
<comment type="similarity">
    <text evidence="1 2">Belongs to the small heat shock protein (HSP20) family.</text>
</comment>
<proteinExistence type="inferred from homology"/>
<dbReference type="Proteomes" id="UP000237662">
    <property type="component" value="Unassembled WGS sequence"/>
</dbReference>
<dbReference type="InterPro" id="IPR002068">
    <property type="entry name" value="A-crystallin/Hsp20_dom"/>
</dbReference>
<evidence type="ECO:0000259" key="3">
    <source>
        <dbReference type="PROSITE" id="PS01031"/>
    </source>
</evidence>
<dbReference type="EMBL" id="PTJC01000005">
    <property type="protein sequence ID" value="PPK88909.1"/>
    <property type="molecule type" value="Genomic_DNA"/>
</dbReference>
<accession>A0A2S6IBT6</accession>
<evidence type="ECO:0000313" key="4">
    <source>
        <dbReference type="EMBL" id="PPK88909.1"/>
    </source>
</evidence>
<dbReference type="PROSITE" id="PS01031">
    <property type="entry name" value="SHSP"/>
    <property type="match status" value="1"/>
</dbReference>
<dbReference type="InterPro" id="IPR031107">
    <property type="entry name" value="Small_HSP"/>
</dbReference>
<evidence type="ECO:0000256" key="2">
    <source>
        <dbReference type="RuleBase" id="RU003616"/>
    </source>
</evidence>
<feature type="domain" description="SHSP" evidence="3">
    <location>
        <begin position="30"/>
        <end position="146"/>
    </location>
</feature>
<dbReference type="SUPFAM" id="SSF49764">
    <property type="entry name" value="HSP20-like chaperones"/>
    <property type="match status" value="1"/>
</dbReference>
<reference evidence="4 5" key="1">
    <citation type="submission" date="2018-02" db="EMBL/GenBank/DDBJ databases">
        <title>Genomic Encyclopedia of Archaeal and Bacterial Type Strains, Phase II (KMG-II): from individual species to whole genera.</title>
        <authorList>
            <person name="Goeker M."/>
        </authorList>
    </citation>
    <scope>NUCLEOTIDE SEQUENCE [LARGE SCALE GENOMIC DNA]</scope>
    <source>
        <strain evidence="4 5">DSM 29526</strain>
    </source>
</reference>
<dbReference type="RefSeq" id="WP_104419436.1">
    <property type="nucleotide sequence ID" value="NZ_PTJC01000005.1"/>
</dbReference>
<gene>
    <name evidence="4" type="ORF">CLV84_1883</name>
</gene>